<dbReference type="Gene3D" id="2.180.10.10">
    <property type="entry name" value="RHS repeat-associated core"/>
    <property type="match status" value="1"/>
</dbReference>
<comment type="caution">
    <text evidence="1">The sequence shown here is derived from an EMBL/GenBank/DDBJ whole genome shotgun (WGS) entry which is preliminary data.</text>
</comment>
<dbReference type="AlphaFoldDB" id="A0A3N2RI16"/>
<dbReference type="InterPro" id="IPR050708">
    <property type="entry name" value="T6SS_VgrG/RHS"/>
</dbReference>
<dbReference type="Proteomes" id="UP000275910">
    <property type="component" value="Unassembled WGS sequence"/>
</dbReference>
<dbReference type="InterPro" id="IPR022385">
    <property type="entry name" value="Rhs_assc_core"/>
</dbReference>
<accession>A0A3N2RI16</accession>
<dbReference type="PANTHER" id="PTHR32305">
    <property type="match status" value="1"/>
</dbReference>
<protein>
    <submittedName>
        <fullName evidence="1">RHS repeat-associated core domain-containing protein</fullName>
    </submittedName>
</protein>
<dbReference type="PANTHER" id="PTHR32305:SF15">
    <property type="entry name" value="PROTEIN RHSA-RELATED"/>
    <property type="match status" value="1"/>
</dbReference>
<gene>
    <name evidence="1" type="ORF">D9T17_10940</name>
</gene>
<dbReference type="EMBL" id="RCTY01000024">
    <property type="protein sequence ID" value="ROU07110.1"/>
    <property type="molecule type" value="Genomic_DNA"/>
</dbReference>
<organism evidence="1 2">
    <name type="scientific">Lysobacter enzymogenes</name>
    <dbReference type="NCBI Taxonomy" id="69"/>
    <lineage>
        <taxon>Bacteria</taxon>
        <taxon>Pseudomonadati</taxon>
        <taxon>Pseudomonadota</taxon>
        <taxon>Gammaproteobacteria</taxon>
        <taxon>Lysobacterales</taxon>
        <taxon>Lysobacteraceae</taxon>
        <taxon>Lysobacter</taxon>
    </lineage>
</organism>
<reference evidence="1 2" key="1">
    <citation type="submission" date="2018-10" db="EMBL/GenBank/DDBJ databases">
        <title>The genome of Lysobacter enzymogenes OH11.</title>
        <authorList>
            <person name="Liu F."/>
            <person name="Zhao Y."/>
            <person name="Qian G."/>
            <person name="Chen Y."/>
            <person name="Xu H."/>
        </authorList>
    </citation>
    <scope>NUCLEOTIDE SEQUENCE [LARGE SCALE GENOMIC DNA]</scope>
    <source>
        <strain evidence="1 2">OH11</strain>
    </source>
</reference>
<evidence type="ECO:0000313" key="2">
    <source>
        <dbReference type="Proteomes" id="UP000275910"/>
    </source>
</evidence>
<dbReference type="NCBIfam" id="TIGR03696">
    <property type="entry name" value="Rhs_assc_core"/>
    <property type="match status" value="1"/>
</dbReference>
<proteinExistence type="predicted"/>
<sequence length="319" mass="33868">MTNRCLALGNWLSCSSCCCSFGAGRACRRSRVVERTDWEPHGAAIGKPAYDGVEYTGHVMDGRSGLTYMQQRYYDSSLGDFLSTDPISAIDSLANGFNRYRYRNGNPYFYLDSDGREGAAVTAYSTGQCSYCLGRGPDPNPRGTFALTVGIGAMLAVGVLAPEVAMIALAQPVKANSVALIAMEVVAGDSAATAGFAVSAGVGRKVVKDVLEDGVRAERQLFGPFHRLGDSVESIGSTSRSGELQGNPPTNFFQSNFPKVQAYDGPVPVGGKGFEFYTPNRPDVGHVPGKPTWTPAPHGDAAERSVQAVIQCVVTNVQC</sequence>
<name>A0A3N2RI16_LYSEN</name>
<evidence type="ECO:0000313" key="1">
    <source>
        <dbReference type="EMBL" id="ROU07110.1"/>
    </source>
</evidence>